<dbReference type="InterPro" id="IPR055221">
    <property type="entry name" value="PSF3_N"/>
</dbReference>
<dbReference type="EMBL" id="VIEB01001061">
    <property type="protein sequence ID" value="TQD75987.1"/>
    <property type="molecule type" value="Genomic_DNA"/>
</dbReference>
<sequence length="197" mass="22137">MANYYDIDDIIMEQQLVPVVFQKAVNGVEIDPSAETDYVEAGSKVELPLWLAYELHLKQVVKMKVPACFNHRTKLELGADGAAVDLRSRCLYFYEFGCKIAPLGLRKWYMTRTPMDKLVFTVTCHDLVLRQSERESNSASNPKPSSSTTISPPVLHPSSVEPSPSPSSVESSPIPPPTSLLRLIRRRPHTHPHSQRI</sequence>
<protein>
    <recommendedName>
        <fullName evidence="2">DNA replication complex GINS protein PSF3 N-terminal domain-containing protein</fullName>
    </recommendedName>
</protein>
<dbReference type="Proteomes" id="UP000315295">
    <property type="component" value="Unassembled WGS sequence"/>
</dbReference>
<dbReference type="SUPFAM" id="SSF158573">
    <property type="entry name" value="GINS helical bundle-like"/>
    <property type="match status" value="1"/>
</dbReference>
<dbReference type="CDD" id="cd21693">
    <property type="entry name" value="GINS_B_Psf3"/>
    <property type="match status" value="1"/>
</dbReference>
<name>A0A540KP77_MALBA</name>
<dbReference type="STRING" id="106549.A0A540KP77"/>
<feature type="compositionally biased region" description="Basic residues" evidence="1">
    <location>
        <begin position="183"/>
        <end position="197"/>
    </location>
</feature>
<dbReference type="AlphaFoldDB" id="A0A540KP77"/>
<dbReference type="InterPro" id="IPR036224">
    <property type="entry name" value="GINS_bundle-like_dom_sf"/>
</dbReference>
<accession>A0A540KP77</accession>
<reference evidence="3 4" key="1">
    <citation type="journal article" date="2019" name="G3 (Bethesda)">
        <title>Sequencing of a Wild Apple (Malus baccata) Genome Unravels the Differences Between Cultivated and Wild Apple Species Regarding Disease Resistance and Cold Tolerance.</title>
        <authorList>
            <person name="Chen X."/>
        </authorList>
    </citation>
    <scope>NUCLEOTIDE SEQUENCE [LARGE SCALE GENOMIC DNA]</scope>
    <source>
        <strain evidence="4">cv. Shandingzi</strain>
        <tissue evidence="3">Leaves</tissue>
    </source>
</reference>
<evidence type="ECO:0000313" key="3">
    <source>
        <dbReference type="EMBL" id="TQD75987.1"/>
    </source>
</evidence>
<dbReference type="PANTHER" id="PTHR22768">
    <property type="entry name" value="DNA REPLICATION COMPLEX GINS PROTEIN PSF3"/>
    <property type="match status" value="1"/>
</dbReference>
<keyword evidence="4" id="KW-1185">Reference proteome</keyword>
<dbReference type="GO" id="GO:0000811">
    <property type="term" value="C:GINS complex"/>
    <property type="evidence" value="ECO:0007669"/>
    <property type="project" value="TreeGrafter"/>
</dbReference>
<evidence type="ECO:0000313" key="4">
    <source>
        <dbReference type="Proteomes" id="UP000315295"/>
    </source>
</evidence>
<dbReference type="InterPro" id="IPR038437">
    <property type="entry name" value="GINS_Psf3_sf"/>
</dbReference>
<dbReference type="Pfam" id="PF22466">
    <property type="entry name" value="PSF3_N"/>
    <property type="match status" value="1"/>
</dbReference>
<feature type="region of interest" description="Disordered" evidence="1">
    <location>
        <begin position="132"/>
        <end position="197"/>
    </location>
</feature>
<dbReference type="SUPFAM" id="SSF160059">
    <property type="entry name" value="PriA/YqbF domain"/>
    <property type="match status" value="1"/>
</dbReference>
<dbReference type="Gene3D" id="1.20.58.2050">
    <property type="match status" value="1"/>
</dbReference>
<dbReference type="InterPro" id="IPR010492">
    <property type="entry name" value="GINS_Psf3"/>
</dbReference>
<feature type="domain" description="DNA replication complex GINS protein PSF3 N-terminal" evidence="2">
    <location>
        <begin position="5"/>
        <end position="55"/>
    </location>
</feature>
<feature type="compositionally biased region" description="Low complexity" evidence="1">
    <location>
        <begin position="137"/>
        <end position="172"/>
    </location>
</feature>
<dbReference type="PANTHER" id="PTHR22768:SF0">
    <property type="entry name" value="DNA REPLICATION COMPLEX GINS PROTEIN PSF3"/>
    <property type="match status" value="1"/>
</dbReference>
<dbReference type="GO" id="GO:1902975">
    <property type="term" value="P:mitotic DNA replication initiation"/>
    <property type="evidence" value="ECO:0007669"/>
    <property type="project" value="TreeGrafter"/>
</dbReference>
<comment type="caution">
    <text evidence="3">The sequence shown here is derived from an EMBL/GenBank/DDBJ whole genome shotgun (WGS) entry which is preliminary data.</text>
</comment>
<proteinExistence type="predicted"/>
<evidence type="ECO:0000256" key="1">
    <source>
        <dbReference type="SAM" id="MobiDB-lite"/>
    </source>
</evidence>
<evidence type="ECO:0000259" key="2">
    <source>
        <dbReference type="Pfam" id="PF22466"/>
    </source>
</evidence>
<gene>
    <name evidence="3" type="ORF">C1H46_038474</name>
</gene>
<organism evidence="3 4">
    <name type="scientific">Malus baccata</name>
    <name type="common">Siberian crab apple</name>
    <name type="synonym">Pyrus baccata</name>
    <dbReference type="NCBI Taxonomy" id="106549"/>
    <lineage>
        <taxon>Eukaryota</taxon>
        <taxon>Viridiplantae</taxon>
        <taxon>Streptophyta</taxon>
        <taxon>Embryophyta</taxon>
        <taxon>Tracheophyta</taxon>
        <taxon>Spermatophyta</taxon>
        <taxon>Magnoliopsida</taxon>
        <taxon>eudicotyledons</taxon>
        <taxon>Gunneridae</taxon>
        <taxon>Pentapetalae</taxon>
        <taxon>rosids</taxon>
        <taxon>fabids</taxon>
        <taxon>Rosales</taxon>
        <taxon>Rosaceae</taxon>
        <taxon>Amygdaloideae</taxon>
        <taxon>Maleae</taxon>
        <taxon>Malus</taxon>
    </lineage>
</organism>